<name>A0AAP2ZA97_9EURY</name>
<reference evidence="2 3" key="1">
    <citation type="submission" date="2022-09" db="EMBL/GenBank/DDBJ databases">
        <title>Enrichment on poylsaccharides allowed isolation of novel metabolic and taxonomic groups of Haloarchaea.</title>
        <authorList>
            <person name="Sorokin D.Y."/>
            <person name="Elcheninov A.G."/>
            <person name="Khizhniak T.V."/>
            <person name="Kolganova T.V."/>
            <person name="Kublanov I.V."/>
        </authorList>
    </citation>
    <scope>NUCLEOTIDE SEQUENCE [LARGE SCALE GENOMIC DNA]</scope>
    <source>
        <strain evidence="2 3">AArc-curdl1</strain>
    </source>
</reference>
<dbReference type="Pfam" id="PF26449">
    <property type="entry name" value="DUF8128"/>
    <property type="match status" value="1"/>
</dbReference>
<evidence type="ECO:0000313" key="3">
    <source>
        <dbReference type="Proteomes" id="UP001321047"/>
    </source>
</evidence>
<organism evidence="2 3">
    <name type="scientific">Natronosalvus hydrolyticus</name>
    <dbReference type="NCBI Taxonomy" id="2979988"/>
    <lineage>
        <taxon>Archaea</taxon>
        <taxon>Methanobacteriati</taxon>
        <taxon>Methanobacteriota</taxon>
        <taxon>Stenosarchaea group</taxon>
        <taxon>Halobacteria</taxon>
        <taxon>Halobacteriales</taxon>
        <taxon>Natrialbaceae</taxon>
        <taxon>Natronosalvus</taxon>
    </lineage>
</organism>
<sequence>MQDTKIVVQVLFQPSVGRPLRSWWWTRRAYKRIGYLRKEKEKLWGSRSPTPREKRQANAIEAKAGNNRFHTVIRFVVIGAGEYTRSRVKELSGAFNVYENPETGQYFDTVTVQSLWEGRIVDFCRSVADREFDSWALKFQTGVPELAALVSIPNRQQENISYAQP</sequence>
<protein>
    <recommendedName>
        <fullName evidence="1">DUF8128 domain-containing protein</fullName>
    </recommendedName>
</protein>
<dbReference type="AlphaFoldDB" id="A0AAP2ZA97"/>
<proteinExistence type="predicted"/>
<keyword evidence="3" id="KW-1185">Reference proteome</keyword>
<comment type="caution">
    <text evidence="2">The sequence shown here is derived from an EMBL/GenBank/DDBJ whole genome shotgun (WGS) entry which is preliminary data.</text>
</comment>
<accession>A0AAP2ZA97</accession>
<evidence type="ECO:0000313" key="2">
    <source>
        <dbReference type="EMBL" id="MCU4753442.1"/>
    </source>
</evidence>
<dbReference type="InterPro" id="IPR058441">
    <property type="entry name" value="DUF8128"/>
</dbReference>
<feature type="domain" description="DUF8128" evidence="1">
    <location>
        <begin position="1"/>
        <end position="164"/>
    </location>
</feature>
<dbReference type="Proteomes" id="UP001321047">
    <property type="component" value="Unassembled WGS sequence"/>
</dbReference>
<evidence type="ECO:0000259" key="1">
    <source>
        <dbReference type="Pfam" id="PF26449"/>
    </source>
</evidence>
<dbReference type="EMBL" id="JAOPJZ010000017">
    <property type="protein sequence ID" value="MCU4753442.1"/>
    <property type="molecule type" value="Genomic_DNA"/>
</dbReference>
<gene>
    <name evidence="2" type="ORF">OB919_15870</name>
</gene>